<dbReference type="VEuPathDB" id="FungiDB:BO71DRAFT_244497"/>
<keyword evidence="3" id="KW-1185">Reference proteome</keyword>
<sequence>MWPQQTLPHYLGVFPATFHFHGIEIAHGSVESHRGLPAIAIFRGVQCLCKLWHNESSTSVSPRGKSRPFRPETAEQCFLIRIPGDLGQRWTDVGYGDLDRQGPRKICRDAVLGRGDINRYRILSPGTGREHSSAIKDAKKWRSILQKTSSFYRTQDPNQTQDPRIQSRVSK</sequence>
<accession>A0A319D942</accession>
<evidence type="ECO:0000256" key="1">
    <source>
        <dbReference type="SAM" id="MobiDB-lite"/>
    </source>
</evidence>
<protein>
    <submittedName>
        <fullName evidence="2">Uncharacterized protein</fullName>
    </submittedName>
</protein>
<dbReference type="AlphaFoldDB" id="A0A319D942"/>
<dbReference type="EMBL" id="KZ825883">
    <property type="protein sequence ID" value="PYH93906.1"/>
    <property type="molecule type" value="Genomic_DNA"/>
</dbReference>
<feature type="region of interest" description="Disordered" evidence="1">
    <location>
        <begin position="149"/>
        <end position="171"/>
    </location>
</feature>
<gene>
    <name evidence="2" type="ORF">BO71DRAFT_244497</name>
</gene>
<reference evidence="2 3" key="1">
    <citation type="submission" date="2018-02" db="EMBL/GenBank/DDBJ databases">
        <title>The genomes of Aspergillus section Nigri reveals drivers in fungal speciation.</title>
        <authorList>
            <consortium name="DOE Joint Genome Institute"/>
            <person name="Vesth T.C."/>
            <person name="Nybo J."/>
            <person name="Theobald S."/>
            <person name="Brandl J."/>
            <person name="Frisvad J.C."/>
            <person name="Nielsen K.F."/>
            <person name="Lyhne E.K."/>
            <person name="Kogle M.E."/>
            <person name="Kuo A."/>
            <person name="Riley R."/>
            <person name="Clum A."/>
            <person name="Nolan M."/>
            <person name="Lipzen A."/>
            <person name="Salamov A."/>
            <person name="Henrissat B."/>
            <person name="Wiebenga A."/>
            <person name="De vries R.P."/>
            <person name="Grigoriev I.V."/>
            <person name="Mortensen U.H."/>
            <person name="Andersen M.R."/>
            <person name="Baker S.E."/>
        </authorList>
    </citation>
    <scope>NUCLEOTIDE SEQUENCE [LARGE SCALE GENOMIC DNA]</scope>
    <source>
        <strain evidence="2 3">CBS 707.79</strain>
    </source>
</reference>
<evidence type="ECO:0000313" key="2">
    <source>
        <dbReference type="EMBL" id="PYH93906.1"/>
    </source>
</evidence>
<name>A0A319D942_9EURO</name>
<proteinExistence type="predicted"/>
<dbReference type="Proteomes" id="UP000247810">
    <property type="component" value="Unassembled WGS sequence"/>
</dbReference>
<evidence type="ECO:0000313" key="3">
    <source>
        <dbReference type="Proteomes" id="UP000247810"/>
    </source>
</evidence>
<organism evidence="2 3">
    <name type="scientific">Aspergillus ellipticus CBS 707.79</name>
    <dbReference type="NCBI Taxonomy" id="1448320"/>
    <lineage>
        <taxon>Eukaryota</taxon>
        <taxon>Fungi</taxon>
        <taxon>Dikarya</taxon>
        <taxon>Ascomycota</taxon>
        <taxon>Pezizomycotina</taxon>
        <taxon>Eurotiomycetes</taxon>
        <taxon>Eurotiomycetidae</taxon>
        <taxon>Eurotiales</taxon>
        <taxon>Aspergillaceae</taxon>
        <taxon>Aspergillus</taxon>
        <taxon>Aspergillus subgen. Circumdati</taxon>
    </lineage>
</organism>